<proteinExistence type="inferred from homology"/>
<comment type="subcellular location">
    <subcellularLocation>
        <location evidence="2">Cytoplasm</location>
    </subcellularLocation>
</comment>
<dbReference type="RefSeq" id="WP_090040420.1">
    <property type="nucleotide sequence ID" value="NZ_FOKI01000010.1"/>
</dbReference>
<evidence type="ECO:0000256" key="2">
    <source>
        <dbReference type="HAMAP-Rule" id="MF_00795"/>
    </source>
</evidence>
<dbReference type="GO" id="GO:0005507">
    <property type="term" value="F:copper ion binding"/>
    <property type="evidence" value="ECO:0007669"/>
    <property type="project" value="TreeGrafter"/>
</dbReference>
<dbReference type="OrthoDB" id="9815677at2"/>
<dbReference type="SUPFAM" id="SSF110395">
    <property type="entry name" value="CutC-like"/>
    <property type="match status" value="1"/>
</dbReference>
<dbReference type="HAMAP" id="MF_00795">
    <property type="entry name" value="CutC"/>
    <property type="match status" value="1"/>
</dbReference>
<keyword evidence="2" id="KW-0963">Cytoplasm</keyword>
<protein>
    <recommendedName>
        <fullName evidence="2">PF03932 family protein CutC</fullName>
    </recommendedName>
</protein>
<gene>
    <name evidence="2" type="primary">cutC</name>
    <name evidence="3" type="ORF">SAMN04488528_101030</name>
</gene>
<dbReference type="PANTHER" id="PTHR12598">
    <property type="entry name" value="COPPER HOMEOSTASIS PROTEIN CUTC"/>
    <property type="match status" value="1"/>
</dbReference>
<dbReference type="Gene3D" id="3.20.20.380">
    <property type="entry name" value="Copper homeostasis (CutC) domain"/>
    <property type="match status" value="1"/>
</dbReference>
<reference evidence="3 4" key="1">
    <citation type="submission" date="2016-10" db="EMBL/GenBank/DDBJ databases">
        <authorList>
            <person name="de Groot N.N."/>
        </authorList>
    </citation>
    <scope>NUCLEOTIDE SEQUENCE [LARGE SCALE GENOMIC DNA]</scope>
    <source>
        <strain evidence="3 4">DSM 12271</strain>
    </source>
</reference>
<evidence type="ECO:0000256" key="1">
    <source>
        <dbReference type="ARBA" id="ARBA00007768"/>
    </source>
</evidence>
<dbReference type="STRING" id="84698.SAMN04488528_101030"/>
<keyword evidence="4" id="KW-1185">Reference proteome</keyword>
<dbReference type="PANTHER" id="PTHR12598:SF0">
    <property type="entry name" value="COPPER HOMEOSTASIS PROTEIN CUTC HOMOLOG"/>
    <property type="match status" value="1"/>
</dbReference>
<name>A0A1I0XW57_9CLOT</name>
<evidence type="ECO:0000313" key="4">
    <source>
        <dbReference type="Proteomes" id="UP000198619"/>
    </source>
</evidence>
<dbReference type="AlphaFoldDB" id="A0A1I0XW57"/>
<sequence>MIFEACVGNYKEGKKAEELGANRIELCDNLDQGGTTPGYGTIFMSKQKINIPIMVIIRPRGGNFIYSKDEIEIMKKDIKICKDLGVYGVVLGVLNEDNTLNKEILKELVEESKPLKLTFHMAFDEIEDKFTALEDIIDLGFNRILTKGCSTNALDGKEKIKELIAKANNRILILPGGGLNKDNYKEFSLFTGAVEVHGTKIRGNLKN</sequence>
<dbReference type="GO" id="GO:0005737">
    <property type="term" value="C:cytoplasm"/>
    <property type="evidence" value="ECO:0007669"/>
    <property type="project" value="UniProtKB-SubCell"/>
</dbReference>
<evidence type="ECO:0000313" key="3">
    <source>
        <dbReference type="EMBL" id="SFB05232.1"/>
    </source>
</evidence>
<dbReference type="EMBL" id="FOKI01000010">
    <property type="protein sequence ID" value="SFB05232.1"/>
    <property type="molecule type" value="Genomic_DNA"/>
</dbReference>
<organism evidence="3 4">
    <name type="scientific">Clostridium frigidicarnis</name>
    <dbReference type="NCBI Taxonomy" id="84698"/>
    <lineage>
        <taxon>Bacteria</taxon>
        <taxon>Bacillati</taxon>
        <taxon>Bacillota</taxon>
        <taxon>Clostridia</taxon>
        <taxon>Eubacteriales</taxon>
        <taxon>Clostridiaceae</taxon>
        <taxon>Clostridium</taxon>
    </lineage>
</organism>
<comment type="similarity">
    <text evidence="1 2">Belongs to the CutC family.</text>
</comment>
<dbReference type="Pfam" id="PF03932">
    <property type="entry name" value="CutC"/>
    <property type="match status" value="1"/>
</dbReference>
<dbReference type="InterPro" id="IPR036822">
    <property type="entry name" value="CutC-like_dom_sf"/>
</dbReference>
<dbReference type="InterPro" id="IPR005627">
    <property type="entry name" value="CutC-like"/>
</dbReference>
<dbReference type="Proteomes" id="UP000198619">
    <property type="component" value="Unassembled WGS sequence"/>
</dbReference>
<comment type="caution">
    <text evidence="2">Once thought to be involved in copper homeostasis, experiments in E.coli have shown this is not the case.</text>
</comment>
<accession>A0A1I0XW57</accession>